<dbReference type="AlphaFoldDB" id="A0A9K3HA56"/>
<proteinExistence type="predicted"/>
<comment type="caution">
    <text evidence="1">The sequence shown here is derived from an EMBL/GenBank/DDBJ whole genome shotgun (WGS) entry which is preliminary data.</text>
</comment>
<reference evidence="1" key="1">
    <citation type="journal article" date="2017" name="Nature">
        <title>The sunflower genome provides insights into oil metabolism, flowering and Asterid evolution.</title>
        <authorList>
            <person name="Badouin H."/>
            <person name="Gouzy J."/>
            <person name="Grassa C.J."/>
            <person name="Murat F."/>
            <person name="Staton S.E."/>
            <person name="Cottret L."/>
            <person name="Lelandais-Briere C."/>
            <person name="Owens G.L."/>
            <person name="Carrere S."/>
            <person name="Mayjonade B."/>
            <person name="Legrand L."/>
            <person name="Gill N."/>
            <person name="Kane N.C."/>
            <person name="Bowers J.E."/>
            <person name="Hubner S."/>
            <person name="Bellec A."/>
            <person name="Berard A."/>
            <person name="Berges H."/>
            <person name="Blanchet N."/>
            <person name="Boniface M.C."/>
            <person name="Brunel D."/>
            <person name="Catrice O."/>
            <person name="Chaidir N."/>
            <person name="Claudel C."/>
            <person name="Donnadieu C."/>
            <person name="Faraut T."/>
            <person name="Fievet G."/>
            <person name="Helmstetter N."/>
            <person name="King M."/>
            <person name="Knapp S.J."/>
            <person name="Lai Z."/>
            <person name="Le Paslier M.C."/>
            <person name="Lippi Y."/>
            <person name="Lorenzon L."/>
            <person name="Mandel J.R."/>
            <person name="Marage G."/>
            <person name="Marchand G."/>
            <person name="Marquand E."/>
            <person name="Bret-Mestries E."/>
            <person name="Morien E."/>
            <person name="Nambeesan S."/>
            <person name="Nguyen T."/>
            <person name="Pegot-Espagnet P."/>
            <person name="Pouilly N."/>
            <person name="Raftis F."/>
            <person name="Sallet E."/>
            <person name="Schiex T."/>
            <person name="Thomas J."/>
            <person name="Vandecasteele C."/>
            <person name="Vares D."/>
            <person name="Vear F."/>
            <person name="Vautrin S."/>
            <person name="Crespi M."/>
            <person name="Mangin B."/>
            <person name="Burke J.M."/>
            <person name="Salse J."/>
            <person name="Munos S."/>
            <person name="Vincourt P."/>
            <person name="Rieseberg L.H."/>
            <person name="Langlade N.B."/>
        </authorList>
    </citation>
    <scope>NUCLEOTIDE SEQUENCE</scope>
    <source>
        <tissue evidence="1">Leaves</tissue>
    </source>
</reference>
<dbReference type="Gramene" id="mRNA:HanXRQr2_Chr13g0566471">
    <property type="protein sequence ID" value="CDS:HanXRQr2_Chr13g0566471.1"/>
    <property type="gene ID" value="HanXRQr2_Chr13g0566471"/>
</dbReference>
<keyword evidence="2" id="KW-1185">Reference proteome</keyword>
<reference evidence="1" key="2">
    <citation type="submission" date="2020-06" db="EMBL/GenBank/DDBJ databases">
        <title>Helianthus annuus Genome sequencing and assembly Release 2.</title>
        <authorList>
            <person name="Gouzy J."/>
            <person name="Langlade N."/>
            <person name="Munos S."/>
        </authorList>
    </citation>
    <scope>NUCLEOTIDE SEQUENCE</scope>
    <source>
        <tissue evidence="1">Leaves</tissue>
    </source>
</reference>
<organism evidence="1 2">
    <name type="scientific">Helianthus annuus</name>
    <name type="common">Common sunflower</name>
    <dbReference type="NCBI Taxonomy" id="4232"/>
    <lineage>
        <taxon>Eukaryota</taxon>
        <taxon>Viridiplantae</taxon>
        <taxon>Streptophyta</taxon>
        <taxon>Embryophyta</taxon>
        <taxon>Tracheophyta</taxon>
        <taxon>Spermatophyta</taxon>
        <taxon>Magnoliopsida</taxon>
        <taxon>eudicotyledons</taxon>
        <taxon>Gunneridae</taxon>
        <taxon>Pentapetalae</taxon>
        <taxon>asterids</taxon>
        <taxon>campanulids</taxon>
        <taxon>Asterales</taxon>
        <taxon>Asteraceae</taxon>
        <taxon>Asteroideae</taxon>
        <taxon>Heliantheae alliance</taxon>
        <taxon>Heliantheae</taxon>
        <taxon>Helianthus</taxon>
    </lineage>
</organism>
<dbReference type="EMBL" id="MNCJ02000328">
    <property type="protein sequence ID" value="KAF5771568.1"/>
    <property type="molecule type" value="Genomic_DNA"/>
</dbReference>
<evidence type="ECO:0000313" key="1">
    <source>
        <dbReference type="EMBL" id="KAF5771568.1"/>
    </source>
</evidence>
<accession>A0A9K3HA56</accession>
<protein>
    <submittedName>
        <fullName evidence="1">Uncharacterized protein</fullName>
    </submittedName>
</protein>
<sequence length="61" mass="6943">MHQLSFQNTFSIPPLPLLYYDCSTSKPYTSSSSLHYDCRLARLLAARLLAGARSHRWSCIP</sequence>
<name>A0A9K3HA56_HELAN</name>
<evidence type="ECO:0000313" key="2">
    <source>
        <dbReference type="Proteomes" id="UP000215914"/>
    </source>
</evidence>
<dbReference type="Proteomes" id="UP000215914">
    <property type="component" value="Unassembled WGS sequence"/>
</dbReference>
<gene>
    <name evidence="1" type="ORF">HanXRQr2_Chr13g0566471</name>
</gene>